<comment type="caution">
    <text evidence="1">The sequence shown here is derived from an EMBL/GenBank/DDBJ whole genome shotgun (WGS) entry which is preliminary data.</text>
</comment>
<organism evidence="1 2">
    <name type="scientific">Kiloniella antarctica</name>
    <dbReference type="NCBI Taxonomy" id="1550907"/>
    <lineage>
        <taxon>Bacteria</taxon>
        <taxon>Pseudomonadati</taxon>
        <taxon>Pseudomonadota</taxon>
        <taxon>Alphaproteobacteria</taxon>
        <taxon>Rhodospirillales</taxon>
        <taxon>Kiloniellaceae</taxon>
        <taxon>Kiloniella</taxon>
    </lineage>
</organism>
<evidence type="ECO:0008006" key="3">
    <source>
        <dbReference type="Google" id="ProtNLM"/>
    </source>
</evidence>
<dbReference type="EMBL" id="JBHUII010000008">
    <property type="protein sequence ID" value="MFD2206904.1"/>
    <property type="molecule type" value="Genomic_DNA"/>
</dbReference>
<keyword evidence="2" id="KW-1185">Reference proteome</keyword>
<reference evidence="2" key="1">
    <citation type="journal article" date="2019" name="Int. J. Syst. Evol. Microbiol.">
        <title>The Global Catalogue of Microorganisms (GCM) 10K type strain sequencing project: providing services to taxonomists for standard genome sequencing and annotation.</title>
        <authorList>
            <consortium name="The Broad Institute Genomics Platform"/>
            <consortium name="The Broad Institute Genome Sequencing Center for Infectious Disease"/>
            <person name="Wu L."/>
            <person name="Ma J."/>
        </authorList>
    </citation>
    <scope>NUCLEOTIDE SEQUENCE [LARGE SCALE GENOMIC DNA]</scope>
    <source>
        <strain evidence="2">CGMCC 4.7192</strain>
    </source>
</reference>
<accession>A0ABW5BMU3</accession>
<sequence>MIVSRNNMIWHFSKYFLMGTALTLSIGMSGEITFGGFSSSALAQTQLIPEQPTSVLPLIESVPSTVPNAAIETETISSGGIQVNSLGGLDLDTIGTLSPDQGGFGYDMWRQSSLQDVYALISHMPVRYSSSVGNSLAQRLLLSSAGRPLDDKPLKADQSLLSLRIEKLGELGAYTDLDNLFQRVPSRSDTEKQAILRSDTLLMVGKATEACQVIQNMSSTGKDSYWIQGMIYCHFLQKQVDQALLGLDLLGETGATPDPLFQELVLAASGVDIKLSGKSAGSVEPLHWALSRISNKFIPLELDNFLNPGVRIAMIVAEDYPLDRRVVAAENAVTSGEIDAVNLVNLYSRFEFSPEELDSVVDGKINRDGAEARALFLQAAQLQSVPAARAEIIKTALDHADNDGLSLLMTRVISGLVGEIPPSADLTWFALPAGRVLYVTGKTQKADAWLMLARQYMLSEQSAAASITALWPYARLSGLEGGERYGTLKGWASAQAEVGPEVLNQQLVLLRSCMQALGETARLSWGELASLEISSPGLAPSAALLYALKDAQNGNRLAEIVLLSLIILGEEGPGDTHSLALSSVVEALYSVGLQDEARALAIEAMMLSGI</sequence>
<evidence type="ECO:0000313" key="2">
    <source>
        <dbReference type="Proteomes" id="UP001597294"/>
    </source>
</evidence>
<dbReference type="Proteomes" id="UP001597294">
    <property type="component" value="Unassembled WGS sequence"/>
</dbReference>
<gene>
    <name evidence="1" type="ORF">ACFSKO_14845</name>
</gene>
<dbReference type="RefSeq" id="WP_380253003.1">
    <property type="nucleotide sequence ID" value="NZ_JBHUII010000008.1"/>
</dbReference>
<name>A0ABW5BMU3_9PROT</name>
<protein>
    <recommendedName>
        <fullName evidence="3">Antifreeze glycopeptide</fullName>
    </recommendedName>
</protein>
<evidence type="ECO:0000313" key="1">
    <source>
        <dbReference type="EMBL" id="MFD2206904.1"/>
    </source>
</evidence>
<proteinExistence type="predicted"/>